<dbReference type="OrthoDB" id="9791276at2"/>
<feature type="domain" description="Isochorismatase-like" evidence="8">
    <location>
        <begin position="17"/>
        <end position="219"/>
    </location>
</feature>
<dbReference type="Proteomes" id="UP000075260">
    <property type="component" value="Unassembled WGS sequence"/>
</dbReference>
<evidence type="ECO:0000313" key="10">
    <source>
        <dbReference type="Proteomes" id="UP000075260"/>
    </source>
</evidence>
<keyword evidence="4" id="KW-0378">Hydrolase</keyword>
<evidence type="ECO:0000256" key="7">
    <source>
        <dbReference type="ARBA" id="ARBA00043224"/>
    </source>
</evidence>
<dbReference type="InterPro" id="IPR036380">
    <property type="entry name" value="Isochorismatase-like_sf"/>
</dbReference>
<evidence type="ECO:0000256" key="6">
    <source>
        <dbReference type="ARBA" id="ARBA00039017"/>
    </source>
</evidence>
<comment type="caution">
    <text evidence="9">The sequence shown here is derived from an EMBL/GenBank/DDBJ whole genome shotgun (WGS) entry which is preliminary data.</text>
</comment>
<dbReference type="PANTHER" id="PTHR11080:SF2">
    <property type="entry name" value="LD05707P"/>
    <property type="match status" value="1"/>
</dbReference>
<dbReference type="SUPFAM" id="SSF52499">
    <property type="entry name" value="Isochorismatase-like hydrolases"/>
    <property type="match status" value="1"/>
</dbReference>
<evidence type="ECO:0000256" key="3">
    <source>
        <dbReference type="ARBA" id="ARBA00022723"/>
    </source>
</evidence>
<protein>
    <recommendedName>
        <fullName evidence="6">nicotinamidase</fullName>
        <ecNumber evidence="6">3.5.1.19</ecNumber>
    </recommendedName>
    <alternativeName>
        <fullName evidence="7">Nicotinamide deamidase</fullName>
    </alternativeName>
</protein>
<dbReference type="AlphaFoldDB" id="A0A150PYR7"/>
<dbReference type="EC" id="3.5.1.19" evidence="6"/>
<dbReference type="InterPro" id="IPR000868">
    <property type="entry name" value="Isochorismatase-like_dom"/>
</dbReference>
<evidence type="ECO:0000256" key="5">
    <source>
        <dbReference type="ARBA" id="ARBA00037900"/>
    </source>
</evidence>
<proteinExistence type="inferred from homology"/>
<evidence type="ECO:0000256" key="4">
    <source>
        <dbReference type="ARBA" id="ARBA00022801"/>
    </source>
</evidence>
<evidence type="ECO:0000256" key="1">
    <source>
        <dbReference type="ARBA" id="ARBA00006336"/>
    </source>
</evidence>
<comment type="pathway">
    <text evidence="5">Cofactor biosynthesis; nicotinate biosynthesis; nicotinate from nicotinamide: step 1/1.</text>
</comment>
<accession>A0A150PYR7</accession>
<evidence type="ECO:0000313" key="9">
    <source>
        <dbReference type="EMBL" id="KYF60854.1"/>
    </source>
</evidence>
<keyword evidence="2" id="KW-0662">Pyridine nucleotide biosynthesis</keyword>
<dbReference type="GO" id="GO:0019363">
    <property type="term" value="P:pyridine nucleotide biosynthetic process"/>
    <property type="evidence" value="ECO:0007669"/>
    <property type="project" value="UniProtKB-KW"/>
</dbReference>
<organism evidence="9 10">
    <name type="scientific">Sorangium cellulosum</name>
    <name type="common">Polyangium cellulosum</name>
    <dbReference type="NCBI Taxonomy" id="56"/>
    <lineage>
        <taxon>Bacteria</taxon>
        <taxon>Pseudomonadati</taxon>
        <taxon>Myxococcota</taxon>
        <taxon>Polyangia</taxon>
        <taxon>Polyangiales</taxon>
        <taxon>Polyangiaceae</taxon>
        <taxon>Sorangium</taxon>
    </lineage>
</organism>
<dbReference type="Gene3D" id="3.40.50.850">
    <property type="entry name" value="Isochorismatase-like"/>
    <property type="match status" value="1"/>
</dbReference>
<dbReference type="GO" id="GO:0046872">
    <property type="term" value="F:metal ion binding"/>
    <property type="evidence" value="ECO:0007669"/>
    <property type="project" value="UniProtKB-KW"/>
</dbReference>
<evidence type="ECO:0000256" key="2">
    <source>
        <dbReference type="ARBA" id="ARBA00022642"/>
    </source>
</evidence>
<dbReference type="EMBL" id="JEMA01001247">
    <property type="protein sequence ID" value="KYF60854.1"/>
    <property type="molecule type" value="Genomic_DNA"/>
</dbReference>
<dbReference type="InterPro" id="IPR052347">
    <property type="entry name" value="Isochorismatase_Nicotinamidase"/>
</dbReference>
<dbReference type="Pfam" id="PF00857">
    <property type="entry name" value="Isochorismatase"/>
    <property type="match status" value="1"/>
</dbReference>
<comment type="similarity">
    <text evidence="1">Belongs to the isochorismatase family.</text>
</comment>
<keyword evidence="3" id="KW-0479">Metal-binding</keyword>
<dbReference type="RefSeq" id="WP_061613336.1">
    <property type="nucleotide sequence ID" value="NZ_JEMA01001247.1"/>
</dbReference>
<sequence>MASGNMTRQPSPPRVFVDVDVQRDFCEETGALYVKGSPNALFRRLTEHAVARGIPIVGSVDSHAWDAWEFGSNDTPAPEGDKPGFPDHCVKGTPGWLKVEGTLPPRFRFIPNVSQAPVDAAVRELATGQTHGVYFEKEVYSLFANPLAEGFLRELSAALGGAPEFVVYGVATDYCVRAAALGLVQRGYRTTLLTDAVAGITEAGVAAALGEMQAAGVALAPSSTVLG</sequence>
<dbReference type="PANTHER" id="PTHR11080">
    <property type="entry name" value="PYRAZINAMIDASE/NICOTINAMIDASE"/>
    <property type="match status" value="1"/>
</dbReference>
<dbReference type="GO" id="GO:0008936">
    <property type="term" value="F:nicotinamidase activity"/>
    <property type="evidence" value="ECO:0007669"/>
    <property type="project" value="UniProtKB-EC"/>
</dbReference>
<evidence type="ECO:0000259" key="8">
    <source>
        <dbReference type="Pfam" id="PF00857"/>
    </source>
</evidence>
<reference evidence="9 10" key="1">
    <citation type="submission" date="2014-02" db="EMBL/GenBank/DDBJ databases">
        <title>The small core and large imbalanced accessory genome model reveals a collaborative survival strategy of Sorangium cellulosum strains in nature.</title>
        <authorList>
            <person name="Han K."/>
            <person name="Peng R."/>
            <person name="Blom J."/>
            <person name="Li Y.-Z."/>
        </authorList>
    </citation>
    <scope>NUCLEOTIDE SEQUENCE [LARGE SCALE GENOMIC DNA]</scope>
    <source>
        <strain evidence="9 10">So0008-312</strain>
    </source>
</reference>
<name>A0A150PYR7_SORCE</name>
<gene>
    <name evidence="9" type="ORF">BE15_25175</name>
</gene>